<sequence>MKQEFEVIKKPRLTLLNVVKELTPEQLNYIPSGYVNNLIWNLAHMISGQQGICYTRAGVPIVVEDKYYTPYRPETKPQGFINADDIAEVKELLISTIDKLEEDYHAGVFANYQPMTTRYGVTLSNIEEGIRFLPFHEGLHVGYIMALKRAVLEEMGKTV</sequence>
<dbReference type="OrthoDB" id="4295522at2"/>
<dbReference type="InterPro" id="IPR024775">
    <property type="entry name" value="DinB-like"/>
</dbReference>
<reference evidence="3" key="1">
    <citation type="submission" date="2016-10" db="EMBL/GenBank/DDBJ databases">
        <authorList>
            <person name="Varghese N."/>
            <person name="Submissions S."/>
        </authorList>
    </citation>
    <scope>NUCLEOTIDE SEQUENCE [LARGE SCALE GENOMIC DNA]</scope>
    <source>
        <strain evidence="3">Gh-48</strain>
    </source>
</reference>
<dbReference type="AlphaFoldDB" id="A0A1H8SS27"/>
<dbReference type="SUPFAM" id="SSF109854">
    <property type="entry name" value="DinB/YfiT-like putative metalloenzymes"/>
    <property type="match status" value="1"/>
</dbReference>
<evidence type="ECO:0000313" key="2">
    <source>
        <dbReference type="EMBL" id="SEO81154.1"/>
    </source>
</evidence>
<organism evidence="2 3">
    <name type="scientific">Mucilaginibacter gossypiicola</name>
    <dbReference type="NCBI Taxonomy" id="551995"/>
    <lineage>
        <taxon>Bacteria</taxon>
        <taxon>Pseudomonadati</taxon>
        <taxon>Bacteroidota</taxon>
        <taxon>Sphingobacteriia</taxon>
        <taxon>Sphingobacteriales</taxon>
        <taxon>Sphingobacteriaceae</taxon>
        <taxon>Mucilaginibacter</taxon>
    </lineage>
</organism>
<protein>
    <submittedName>
        <fullName evidence="2">DinB superfamily protein</fullName>
    </submittedName>
</protein>
<dbReference type="EMBL" id="FOCL01000013">
    <property type="protein sequence ID" value="SEO81154.1"/>
    <property type="molecule type" value="Genomic_DNA"/>
</dbReference>
<name>A0A1H8SS27_9SPHI</name>
<dbReference type="Pfam" id="PF12867">
    <property type="entry name" value="DinB_2"/>
    <property type="match status" value="1"/>
</dbReference>
<dbReference type="RefSeq" id="WP_091219242.1">
    <property type="nucleotide sequence ID" value="NZ_FOCL01000013.1"/>
</dbReference>
<gene>
    <name evidence="2" type="ORF">SAMN05192574_113120</name>
</gene>
<keyword evidence="3" id="KW-1185">Reference proteome</keyword>
<feature type="domain" description="DinB-like" evidence="1">
    <location>
        <begin position="15"/>
        <end position="144"/>
    </location>
</feature>
<proteinExistence type="predicted"/>
<evidence type="ECO:0000259" key="1">
    <source>
        <dbReference type="Pfam" id="PF12867"/>
    </source>
</evidence>
<dbReference type="Gene3D" id="1.20.120.450">
    <property type="entry name" value="dinb family like domain"/>
    <property type="match status" value="1"/>
</dbReference>
<dbReference type="STRING" id="551995.SAMN05192574_113120"/>
<dbReference type="Proteomes" id="UP000198942">
    <property type="component" value="Unassembled WGS sequence"/>
</dbReference>
<evidence type="ECO:0000313" key="3">
    <source>
        <dbReference type="Proteomes" id="UP000198942"/>
    </source>
</evidence>
<dbReference type="InterPro" id="IPR034660">
    <property type="entry name" value="DinB/YfiT-like"/>
</dbReference>
<accession>A0A1H8SS27</accession>